<protein>
    <submittedName>
        <fullName evidence="1">Uncharacterized protein</fullName>
    </submittedName>
</protein>
<name>A0ABV7BZY8_9PROT</name>
<dbReference type="RefSeq" id="WP_216838360.1">
    <property type="nucleotide sequence ID" value="NZ_JAFNJS010000006.1"/>
</dbReference>
<sequence>MAGSIGNRHILQPEEWRAIRDGDNGPWCLCAVDQARMHPGGGPLEVIVVALDASRIDITDKVIAQASAEGSR</sequence>
<evidence type="ECO:0000313" key="1">
    <source>
        <dbReference type="EMBL" id="MFC3002281.1"/>
    </source>
</evidence>
<organism evidence="1 2">
    <name type="scientific">Falsiroseomonas tokyonensis</name>
    <dbReference type="NCBI Taxonomy" id="430521"/>
    <lineage>
        <taxon>Bacteria</taxon>
        <taxon>Pseudomonadati</taxon>
        <taxon>Pseudomonadota</taxon>
        <taxon>Alphaproteobacteria</taxon>
        <taxon>Acetobacterales</taxon>
        <taxon>Roseomonadaceae</taxon>
        <taxon>Falsiroseomonas</taxon>
    </lineage>
</organism>
<reference evidence="2" key="1">
    <citation type="journal article" date="2019" name="Int. J. Syst. Evol. Microbiol.">
        <title>The Global Catalogue of Microorganisms (GCM) 10K type strain sequencing project: providing services to taxonomists for standard genome sequencing and annotation.</title>
        <authorList>
            <consortium name="The Broad Institute Genomics Platform"/>
            <consortium name="The Broad Institute Genome Sequencing Center for Infectious Disease"/>
            <person name="Wu L."/>
            <person name="Ma J."/>
        </authorList>
    </citation>
    <scope>NUCLEOTIDE SEQUENCE [LARGE SCALE GENOMIC DNA]</scope>
    <source>
        <strain evidence="2">CGMCC 1.16855</strain>
    </source>
</reference>
<dbReference type="Proteomes" id="UP001595420">
    <property type="component" value="Unassembled WGS sequence"/>
</dbReference>
<accession>A0ABV7BZY8</accession>
<keyword evidence="2" id="KW-1185">Reference proteome</keyword>
<proteinExistence type="predicted"/>
<dbReference type="EMBL" id="JBHRSB010000006">
    <property type="protein sequence ID" value="MFC3002281.1"/>
    <property type="molecule type" value="Genomic_DNA"/>
</dbReference>
<gene>
    <name evidence="1" type="ORF">ACFOD3_20450</name>
</gene>
<comment type="caution">
    <text evidence="1">The sequence shown here is derived from an EMBL/GenBank/DDBJ whole genome shotgun (WGS) entry which is preliminary data.</text>
</comment>
<evidence type="ECO:0000313" key="2">
    <source>
        <dbReference type="Proteomes" id="UP001595420"/>
    </source>
</evidence>